<evidence type="ECO:0000256" key="4">
    <source>
        <dbReference type="ARBA" id="ARBA00023163"/>
    </source>
</evidence>
<dbReference type="PRINTS" id="PR00039">
    <property type="entry name" value="HTHLYSR"/>
</dbReference>
<dbReference type="GO" id="GO:0003700">
    <property type="term" value="F:DNA-binding transcription factor activity"/>
    <property type="evidence" value="ECO:0007669"/>
    <property type="project" value="InterPro"/>
</dbReference>
<gene>
    <name evidence="6" type="ORF">VZ94_20465</name>
</gene>
<dbReference type="GO" id="GO:0032993">
    <property type="term" value="C:protein-DNA complex"/>
    <property type="evidence" value="ECO:0007669"/>
    <property type="project" value="TreeGrafter"/>
</dbReference>
<evidence type="ECO:0000313" key="6">
    <source>
        <dbReference type="EMBL" id="KJV05125.1"/>
    </source>
</evidence>
<feature type="non-terminal residue" evidence="6">
    <location>
        <position position="74"/>
    </location>
</feature>
<evidence type="ECO:0000313" key="7">
    <source>
        <dbReference type="Proteomes" id="UP000033684"/>
    </source>
</evidence>
<reference evidence="6 7" key="2">
    <citation type="journal article" date="2016" name="Microb. Ecol.">
        <title>Genome Characteristics of a Novel Type I Methanotroph (Sn10-6) Isolated from a Flooded Indian Rice Field.</title>
        <authorList>
            <person name="Rahalkar M.C."/>
            <person name="Pandit P.S."/>
            <person name="Dhakephalkar P.K."/>
            <person name="Pore S."/>
            <person name="Arora P."/>
            <person name="Kapse N."/>
        </authorList>
    </citation>
    <scope>NUCLEOTIDE SEQUENCE [LARGE SCALE GENOMIC DNA]</scope>
    <source>
        <strain evidence="6 7">Sn10-6</strain>
    </source>
</reference>
<dbReference type="Proteomes" id="UP000033684">
    <property type="component" value="Unassembled WGS sequence"/>
</dbReference>
<keyword evidence="2" id="KW-0805">Transcription regulation</keyword>
<dbReference type="GO" id="GO:0003677">
    <property type="term" value="F:DNA binding"/>
    <property type="evidence" value="ECO:0007669"/>
    <property type="project" value="UniProtKB-KW"/>
</dbReference>
<keyword evidence="3" id="KW-0238">DNA-binding</keyword>
<accession>A0A0F3IEA5</accession>
<dbReference type="InterPro" id="IPR036388">
    <property type="entry name" value="WH-like_DNA-bd_sf"/>
</dbReference>
<dbReference type="FunFam" id="1.10.10.10:FF:000001">
    <property type="entry name" value="LysR family transcriptional regulator"/>
    <property type="match status" value="1"/>
</dbReference>
<dbReference type="PANTHER" id="PTHR30346:SF26">
    <property type="entry name" value="HYDROGEN PEROXIDE-INDUCIBLE GENES ACTIVATOR"/>
    <property type="match status" value="1"/>
</dbReference>
<comment type="similarity">
    <text evidence="1">Belongs to the LysR transcriptional regulatory family.</text>
</comment>
<dbReference type="PANTHER" id="PTHR30346">
    <property type="entry name" value="TRANSCRIPTIONAL DUAL REGULATOR HCAR-RELATED"/>
    <property type="match status" value="1"/>
</dbReference>
<dbReference type="PROSITE" id="PS50931">
    <property type="entry name" value="HTH_LYSR"/>
    <property type="match status" value="1"/>
</dbReference>
<name>A0A0F3IEA5_9GAMM</name>
<feature type="domain" description="HTH lysR-type" evidence="5">
    <location>
        <begin position="1"/>
        <end position="58"/>
    </location>
</feature>
<evidence type="ECO:0000259" key="5">
    <source>
        <dbReference type="PROSITE" id="PS50931"/>
    </source>
</evidence>
<sequence>MNLRDLRYLVAVADLRSFNQAAEQCFISQPTLSMQIKKMEESLGVVIFERNNKKVLPTELGQHIIASARRILLE</sequence>
<dbReference type="Pfam" id="PF00126">
    <property type="entry name" value="HTH_1"/>
    <property type="match status" value="1"/>
</dbReference>
<dbReference type="InterPro" id="IPR000847">
    <property type="entry name" value="LysR_HTH_N"/>
</dbReference>
<dbReference type="AlphaFoldDB" id="A0A0F3IEA5"/>
<evidence type="ECO:0000256" key="1">
    <source>
        <dbReference type="ARBA" id="ARBA00009437"/>
    </source>
</evidence>
<evidence type="ECO:0000256" key="3">
    <source>
        <dbReference type="ARBA" id="ARBA00023125"/>
    </source>
</evidence>
<dbReference type="EMBL" id="LAJX01000295">
    <property type="protein sequence ID" value="KJV05125.1"/>
    <property type="molecule type" value="Genomic_DNA"/>
</dbReference>
<dbReference type="InterPro" id="IPR036390">
    <property type="entry name" value="WH_DNA-bd_sf"/>
</dbReference>
<reference evidence="7" key="1">
    <citation type="submission" date="2015-03" db="EMBL/GenBank/DDBJ databases">
        <title>Draft genome sequence of a novel methanotroph (Sn10-6) isolated from flooded ricefield rhizosphere in India.</title>
        <authorList>
            <person name="Pandit P.S."/>
            <person name="Pore S.D."/>
            <person name="Arora P."/>
            <person name="Kapse N.G."/>
            <person name="Dhakephalkar P.K."/>
            <person name="Rahalkar M.C."/>
        </authorList>
    </citation>
    <scope>NUCLEOTIDE SEQUENCE [LARGE SCALE GENOMIC DNA]</scope>
    <source>
        <strain evidence="7">Sn10-6</strain>
    </source>
</reference>
<organism evidence="6 7">
    <name type="scientific">Methylocucumis oryzae</name>
    <dbReference type="NCBI Taxonomy" id="1632867"/>
    <lineage>
        <taxon>Bacteria</taxon>
        <taxon>Pseudomonadati</taxon>
        <taxon>Pseudomonadota</taxon>
        <taxon>Gammaproteobacteria</taxon>
        <taxon>Methylococcales</taxon>
        <taxon>Methylococcaceae</taxon>
        <taxon>Methylocucumis</taxon>
    </lineage>
</organism>
<dbReference type="RefSeq" id="WP_045780651.1">
    <property type="nucleotide sequence ID" value="NZ_LAJX01000295.1"/>
</dbReference>
<proteinExistence type="inferred from homology"/>
<protein>
    <submittedName>
        <fullName evidence="6">Transcriptional regulator</fullName>
    </submittedName>
</protein>
<dbReference type="SUPFAM" id="SSF46785">
    <property type="entry name" value="Winged helix' DNA-binding domain"/>
    <property type="match status" value="1"/>
</dbReference>
<comment type="caution">
    <text evidence="6">The sequence shown here is derived from an EMBL/GenBank/DDBJ whole genome shotgun (WGS) entry which is preliminary data.</text>
</comment>
<keyword evidence="4" id="KW-0804">Transcription</keyword>
<evidence type="ECO:0000256" key="2">
    <source>
        <dbReference type="ARBA" id="ARBA00023015"/>
    </source>
</evidence>
<keyword evidence="7" id="KW-1185">Reference proteome</keyword>
<dbReference type="Gene3D" id="1.10.10.10">
    <property type="entry name" value="Winged helix-like DNA-binding domain superfamily/Winged helix DNA-binding domain"/>
    <property type="match status" value="1"/>
</dbReference>
<dbReference type="OrthoDB" id="9775392at2"/>